<dbReference type="Pfam" id="PF25372">
    <property type="entry name" value="DUF7885"/>
    <property type="match status" value="1"/>
</dbReference>
<dbReference type="InterPro" id="IPR018488">
    <property type="entry name" value="cNMP-bd_CS"/>
</dbReference>
<dbReference type="Pfam" id="PF00646">
    <property type="entry name" value="F-box"/>
    <property type="match status" value="1"/>
</dbReference>
<comment type="subcellular location">
    <subcellularLocation>
        <location evidence="1">Membrane</location>
        <topology evidence="1">Multi-pass membrane protein</topology>
    </subcellularLocation>
</comment>
<evidence type="ECO:0000313" key="14">
    <source>
        <dbReference type="Proteomes" id="UP000253664"/>
    </source>
</evidence>
<keyword evidence="4 10" id="KW-1133">Transmembrane helix</keyword>
<dbReference type="SUPFAM" id="SSF51206">
    <property type="entry name" value="cAMP-binding domain-like"/>
    <property type="match status" value="2"/>
</dbReference>
<dbReference type="PROSITE" id="PS50042">
    <property type="entry name" value="CNMP_BINDING_3"/>
    <property type="match status" value="2"/>
</dbReference>
<protein>
    <recommendedName>
        <fullName evidence="15">Cyclic nucleotide-binding domain-containing protein</fullName>
    </recommendedName>
</protein>
<dbReference type="InterPro" id="IPR018490">
    <property type="entry name" value="cNMP-bd_dom_sf"/>
</dbReference>
<dbReference type="SUPFAM" id="SSF81383">
    <property type="entry name" value="F-box domain"/>
    <property type="match status" value="1"/>
</dbReference>
<evidence type="ECO:0000256" key="9">
    <source>
        <dbReference type="SAM" id="MobiDB-lite"/>
    </source>
</evidence>
<keyword evidence="6 10" id="KW-0472">Membrane</keyword>
<feature type="compositionally biased region" description="Basic and acidic residues" evidence="9">
    <location>
        <begin position="764"/>
        <end position="774"/>
    </location>
</feature>
<feature type="transmembrane region" description="Helical" evidence="10">
    <location>
        <begin position="1300"/>
        <end position="1317"/>
    </location>
</feature>
<accession>A0A367L0K3</accession>
<dbReference type="SMART" id="SM00100">
    <property type="entry name" value="cNMP"/>
    <property type="match status" value="2"/>
</dbReference>
<evidence type="ECO:0000259" key="11">
    <source>
        <dbReference type="PROSITE" id="PS50042"/>
    </source>
</evidence>
<organism evidence="13 14">
    <name type="scientific">Ophiocordyceps polyrhachis-furcata BCC 54312</name>
    <dbReference type="NCBI Taxonomy" id="1330021"/>
    <lineage>
        <taxon>Eukaryota</taxon>
        <taxon>Fungi</taxon>
        <taxon>Dikarya</taxon>
        <taxon>Ascomycota</taxon>
        <taxon>Pezizomycotina</taxon>
        <taxon>Sordariomycetes</taxon>
        <taxon>Hypocreomycetidae</taxon>
        <taxon>Hypocreales</taxon>
        <taxon>Ophiocordycipitaceae</taxon>
        <taxon>Ophiocordyceps</taxon>
    </lineage>
</organism>
<feature type="transmembrane region" description="Helical" evidence="10">
    <location>
        <begin position="1179"/>
        <end position="1198"/>
    </location>
</feature>
<comment type="caution">
    <text evidence="13">The sequence shown here is derived from an EMBL/GenBank/DDBJ whole genome shotgun (WGS) entry which is preliminary data.</text>
</comment>
<dbReference type="SMART" id="SM00367">
    <property type="entry name" value="LRR_CC"/>
    <property type="match status" value="8"/>
</dbReference>
<feature type="domain" description="F-box" evidence="12">
    <location>
        <begin position="584"/>
        <end position="636"/>
    </location>
</feature>
<feature type="region of interest" description="Disordered" evidence="9">
    <location>
        <begin position="534"/>
        <end position="570"/>
    </location>
</feature>
<keyword evidence="8" id="KW-0407">Ion channel</keyword>
<evidence type="ECO:0000256" key="7">
    <source>
        <dbReference type="ARBA" id="ARBA00023286"/>
    </source>
</evidence>
<dbReference type="CDD" id="cd00038">
    <property type="entry name" value="CAP_ED"/>
    <property type="match status" value="2"/>
</dbReference>
<dbReference type="STRING" id="1330021.A0A367L0K3"/>
<keyword evidence="14" id="KW-1185">Reference proteome</keyword>
<dbReference type="CDD" id="cd09917">
    <property type="entry name" value="F-box_SF"/>
    <property type="match status" value="1"/>
</dbReference>
<feature type="transmembrane region" description="Helical" evidence="10">
    <location>
        <begin position="1269"/>
        <end position="1288"/>
    </location>
</feature>
<dbReference type="GO" id="GO:0016020">
    <property type="term" value="C:membrane"/>
    <property type="evidence" value="ECO:0007669"/>
    <property type="project" value="UniProtKB-SubCell"/>
</dbReference>
<dbReference type="PROSITE" id="PS00889">
    <property type="entry name" value="CNMP_BINDING_2"/>
    <property type="match status" value="1"/>
</dbReference>
<dbReference type="SUPFAM" id="SSF52047">
    <property type="entry name" value="RNI-like"/>
    <property type="match status" value="1"/>
</dbReference>
<dbReference type="InterPro" id="IPR001810">
    <property type="entry name" value="F-box_dom"/>
</dbReference>
<evidence type="ECO:0000256" key="4">
    <source>
        <dbReference type="ARBA" id="ARBA00022989"/>
    </source>
</evidence>
<dbReference type="EMBL" id="LKCN02000022">
    <property type="protein sequence ID" value="RCI07960.1"/>
    <property type="molecule type" value="Genomic_DNA"/>
</dbReference>
<feature type="domain" description="Cyclic nucleotide-binding" evidence="11">
    <location>
        <begin position="281"/>
        <end position="412"/>
    </location>
</feature>
<keyword evidence="7" id="KW-1071">Ligand-gated ion channel</keyword>
<keyword evidence="5" id="KW-0406">Ion transport</keyword>
<dbReference type="PROSITE" id="PS50181">
    <property type="entry name" value="FBOX"/>
    <property type="match status" value="1"/>
</dbReference>
<dbReference type="InterPro" id="IPR036047">
    <property type="entry name" value="F-box-like_dom_sf"/>
</dbReference>
<evidence type="ECO:0000256" key="3">
    <source>
        <dbReference type="ARBA" id="ARBA00022692"/>
    </source>
</evidence>
<dbReference type="InterPro" id="IPR006553">
    <property type="entry name" value="Leu-rich_rpt_Cys-con_subtyp"/>
</dbReference>
<name>A0A367L0K3_9HYPO</name>
<dbReference type="Pfam" id="PF00027">
    <property type="entry name" value="cNMP_binding"/>
    <property type="match status" value="2"/>
</dbReference>
<evidence type="ECO:0008006" key="15">
    <source>
        <dbReference type="Google" id="ProtNLM"/>
    </source>
</evidence>
<reference evidence="13 14" key="1">
    <citation type="journal article" date="2015" name="BMC Genomics">
        <title>Insights from the genome of Ophiocordyceps polyrhachis-furcata to pathogenicity and host specificity in insect fungi.</title>
        <authorList>
            <person name="Wichadakul D."/>
            <person name="Kobmoo N."/>
            <person name="Ingsriswang S."/>
            <person name="Tangphatsornruang S."/>
            <person name="Chantasingh D."/>
            <person name="Luangsa-ard J.J."/>
            <person name="Eurwilaichitr L."/>
        </authorList>
    </citation>
    <scope>NUCLEOTIDE SEQUENCE [LARGE SCALE GENOMIC DNA]</scope>
    <source>
        <strain evidence="13 14">BCC 54312</strain>
    </source>
</reference>
<proteinExistence type="predicted"/>
<keyword evidence="3 10" id="KW-0812">Transmembrane</keyword>
<keyword evidence="2" id="KW-0813">Transport</keyword>
<dbReference type="InterPro" id="IPR032675">
    <property type="entry name" value="LRR_dom_sf"/>
</dbReference>
<dbReference type="GO" id="GO:0005221">
    <property type="term" value="F:intracellularly cyclic nucleotide-activated monoatomic cation channel activity"/>
    <property type="evidence" value="ECO:0007669"/>
    <property type="project" value="InterPro"/>
</dbReference>
<dbReference type="InterPro" id="IPR000595">
    <property type="entry name" value="cNMP-bd_dom"/>
</dbReference>
<feature type="region of interest" description="Disordered" evidence="9">
    <location>
        <begin position="740"/>
        <end position="784"/>
    </location>
</feature>
<feature type="compositionally biased region" description="Basic and acidic residues" evidence="9">
    <location>
        <begin position="474"/>
        <end position="497"/>
    </location>
</feature>
<evidence type="ECO:0000256" key="1">
    <source>
        <dbReference type="ARBA" id="ARBA00004141"/>
    </source>
</evidence>
<feature type="transmembrane region" description="Helical" evidence="10">
    <location>
        <begin position="1239"/>
        <end position="1257"/>
    </location>
</feature>
<evidence type="ECO:0000256" key="8">
    <source>
        <dbReference type="ARBA" id="ARBA00023303"/>
    </source>
</evidence>
<dbReference type="Gene3D" id="3.80.10.10">
    <property type="entry name" value="Ribonuclease Inhibitor"/>
    <property type="match status" value="2"/>
</dbReference>
<feature type="domain" description="Cyclic nucleotide-binding" evidence="11">
    <location>
        <begin position="72"/>
        <end position="189"/>
    </location>
</feature>
<evidence type="ECO:0000256" key="5">
    <source>
        <dbReference type="ARBA" id="ARBA00023065"/>
    </source>
</evidence>
<feature type="transmembrane region" description="Helical" evidence="10">
    <location>
        <begin position="1210"/>
        <end position="1233"/>
    </location>
</feature>
<dbReference type="InterPro" id="IPR014710">
    <property type="entry name" value="RmlC-like_jellyroll"/>
</dbReference>
<feature type="transmembrane region" description="Helical" evidence="10">
    <location>
        <begin position="1148"/>
        <end position="1167"/>
    </location>
</feature>
<dbReference type="InterPro" id="IPR057207">
    <property type="entry name" value="FBXL15_LRR"/>
</dbReference>
<gene>
    <name evidence="13" type="ORF">L249_7857</name>
</gene>
<sequence length="1365" mass="148057">MRRGRPAGVASPYRALAHHHHHQQQVPSDSTLIRSFDVEANPARPVRPSPLATSVIRDMPLDLVDRIRSFPLFQSAPGEFLIAIGNHLKPQIHVPNDHVVTEGDDAKAMYWLVRGVVAVISRDGEAVYAELQAGAFFGEIGVLMNMPRTATIVARTKCLLLVLKKEDLQLVLPRFPDMERAILEEAQERLNLLKKKRIEKSAGVVQFSEQRWSGGEAAIATAATGGASAGESGAIMDGAVVKNPKKRKSPSPGIIEDLASGGSAIGSGLVNIRKTLKELPLFSTLPPDILHFLGLSVAPKTFPPFTDVIRQGSSGNEIYFIVQGEAEVVHRDQPTSPPDDASAIGQFQQRPRLKAGQYFGEVASLGLSAGRTATVRSITTVECLVVPGETLEELWRRCPPSIRTQVEKTARERYSEVRRTNSPWDVDMADLGRTDTASNAPKTPPKTPSPATSRGYVAASIFTTPSRNETSPTGKDDKTEMMSLKDPDPFRSVDMENLRNRRRQSLVSPSTAPLLAEAAVATTCGRSKGISRPRLFTEVTPPPVKPESPTEVGSAVRAKRSRTLPSQRPVTAEAHDVEAFTAPPAVVAARSDDILVRIFKHLDVGDLVRLRIVSRHWRLILETSPVVCNDVDLSRYSRRVDDDVIVSVLAPFINTRAVSVDLNGCFHITDRGFSALWSSCGKNVTRWRMRSVWDVSATQILEMSENAKSLEELDWSNCRKVGDNLLARVVGWVIPAKKGDVAQTPSSSACDNKKRSKGMNRNSKASDGDDETRNGHGGPEASCGSSTIIGCPRLSKLDLSYCKHVTDRSMAHLAAHASNRLSWLSLTRCTSITDAGFQAWARHKFERLTYLCLADCTYLSDSAIVALVGAAKQLTHLDLSFCCALSDTSTEVVALGLPRLRELRLAFCGSAVSDGSLQSIGLHLCQLEGLSVRGCVRVTGRGLESVLEGCARLGWVDVSQCRHLEDWFRSGNVAKWGFDDRAKKPPPQAAAVPCGLGGPGVMSIPTALPNPSVATMLATPGILPRSHLGGFFPGRRTKRQPGPARFAQLSKTAVRSFQKPSSTGILRPRIAPQAASRNAFSRSIGQRSYYNESLSQKQSMTSGPGMRKLMVGGAIFGGTLLAVNFVFNRETRDDGGMPDYEREYLNSTFLHTGLGIGIIGLTARQMVRTGFVYRLMVTSPWVVGIGGLALSFATMIGTRSISPDNYIPKYALWTAFNATQAAFVAPLLAFVPMPLLARAGLYTAGVVGALSLVGATAKQEKYLYIGGPLLAGAAVVALSGLAPLALPATAVRTLAFTEKMWLYGGLAVFGGFTLYDVQKILYHARLAEAGMMKRDAVNESIGLELDFLNIFVRLVQIMMMNQSRK</sequence>
<dbReference type="Pfam" id="PF16643">
    <property type="entry name" value="cNMPbd_u2"/>
    <property type="match status" value="1"/>
</dbReference>
<dbReference type="Proteomes" id="UP000253664">
    <property type="component" value="Unassembled WGS sequence"/>
</dbReference>
<dbReference type="Pfam" id="PF01027">
    <property type="entry name" value="Bax1-I"/>
    <property type="match status" value="1"/>
</dbReference>
<dbReference type="OrthoDB" id="421226at2759"/>
<dbReference type="InterPro" id="IPR006214">
    <property type="entry name" value="Bax_inhibitor_1-related"/>
</dbReference>
<evidence type="ECO:0000313" key="13">
    <source>
        <dbReference type="EMBL" id="RCI07960.1"/>
    </source>
</evidence>
<dbReference type="PANTHER" id="PTHR45638:SF24">
    <property type="entry name" value="CYCLIC NUCLEOTIDE-BINDING DOMAIN PROTEIN (AFU_ORTHOLOGUE AFUA_2G03170)"/>
    <property type="match status" value="1"/>
</dbReference>
<evidence type="ECO:0000259" key="12">
    <source>
        <dbReference type="PROSITE" id="PS50181"/>
    </source>
</evidence>
<dbReference type="FunFam" id="2.60.120.10:FF:000057">
    <property type="entry name" value="Cyclic nucleotide-binding domain protein"/>
    <property type="match status" value="1"/>
</dbReference>
<evidence type="ECO:0000256" key="6">
    <source>
        <dbReference type="ARBA" id="ARBA00023136"/>
    </source>
</evidence>
<dbReference type="Gene3D" id="2.60.120.10">
    <property type="entry name" value="Jelly Rolls"/>
    <property type="match status" value="2"/>
</dbReference>
<dbReference type="InterPro" id="IPR050866">
    <property type="entry name" value="CNG_cation_channel"/>
</dbReference>
<evidence type="ECO:0000256" key="10">
    <source>
        <dbReference type="SAM" id="Phobius"/>
    </source>
</evidence>
<evidence type="ECO:0000256" key="2">
    <source>
        <dbReference type="ARBA" id="ARBA00022448"/>
    </source>
</evidence>
<dbReference type="GO" id="GO:0044877">
    <property type="term" value="F:protein-containing complex binding"/>
    <property type="evidence" value="ECO:0007669"/>
    <property type="project" value="TreeGrafter"/>
</dbReference>
<dbReference type="PANTHER" id="PTHR45638">
    <property type="entry name" value="CYCLIC NUCLEOTIDE-GATED CATION CHANNEL SUBUNIT A"/>
    <property type="match status" value="1"/>
</dbReference>
<feature type="compositionally biased region" description="Polar residues" evidence="9">
    <location>
        <begin position="461"/>
        <end position="473"/>
    </location>
</feature>
<feature type="transmembrane region" description="Helical" evidence="10">
    <location>
        <begin position="1109"/>
        <end position="1127"/>
    </location>
</feature>
<feature type="region of interest" description="Disordered" evidence="9">
    <location>
        <begin position="425"/>
        <end position="497"/>
    </location>
</feature>